<evidence type="ECO:0000256" key="6">
    <source>
        <dbReference type="ARBA" id="ARBA00032319"/>
    </source>
</evidence>
<feature type="region of interest" description="Disordered" evidence="7">
    <location>
        <begin position="319"/>
        <end position="366"/>
    </location>
</feature>
<evidence type="ECO:0000256" key="1">
    <source>
        <dbReference type="ARBA" id="ARBA00004123"/>
    </source>
</evidence>
<comment type="subcellular location">
    <subcellularLocation>
        <location evidence="1">Nucleus</location>
    </subcellularLocation>
</comment>
<accession>A0A835T7C0</accession>
<feature type="compositionally biased region" description="Gly residues" evidence="7">
    <location>
        <begin position="561"/>
        <end position="579"/>
    </location>
</feature>
<name>A0A835T7C0_9CHLO</name>
<dbReference type="Pfam" id="PF04189">
    <property type="entry name" value="Gcd10p"/>
    <property type="match status" value="1"/>
</dbReference>
<evidence type="ECO:0000256" key="3">
    <source>
        <dbReference type="ARBA" id="ARBA00021704"/>
    </source>
</evidence>
<comment type="caution">
    <text evidence="8">The sequence shown here is derived from an EMBL/GenBank/DDBJ whole genome shotgun (WGS) entry which is preliminary data.</text>
</comment>
<evidence type="ECO:0000256" key="4">
    <source>
        <dbReference type="ARBA" id="ARBA00022694"/>
    </source>
</evidence>
<proteinExistence type="inferred from homology"/>
<keyword evidence="5" id="KW-0539">Nucleus</keyword>
<feature type="compositionally biased region" description="Gly residues" evidence="7">
    <location>
        <begin position="492"/>
        <end position="514"/>
    </location>
</feature>
<dbReference type="GO" id="GO:0031515">
    <property type="term" value="C:tRNA (m1A) methyltransferase complex"/>
    <property type="evidence" value="ECO:0007669"/>
    <property type="project" value="InterPro"/>
</dbReference>
<dbReference type="OrthoDB" id="10254665at2759"/>
<dbReference type="EMBL" id="JAEHOD010000043">
    <property type="protein sequence ID" value="KAG2438347.1"/>
    <property type="molecule type" value="Genomic_DNA"/>
</dbReference>
<gene>
    <name evidence="8" type="ORF">HYH02_010803</name>
</gene>
<sequence length="605" mass="62328">MAADGVISDGDHLVLDVNGEKLSFVQKLKANGTIRVGKYTVSTAPLIGAPFGALYEVTADGKNLQRVLLPPADEITRITDTERDNSNLFDRNTENQKLTQEQIEELKKSGKAGSEIIDLLCSNSATFEKKTEFAQDKYKRRKAKKYITYLTPRKPTARFICEAYYDKCPERVWNLRHDTLAVMLSLGNIAAGAKVLVVEHCMGLVTAAAVERLGGMGAVCATQLDERAAPLDAVRLMNLDPQQRSVLFTAYASSLLKDKAAVDRGEGLAALTSAPAAAPAAGAGAAGGEQTAQAAEPAAVAAGEEAKAVDAGAEAMEVDAAAAPAAGSTEDRDAGPGTSTEGQQQPQQQERQQRGGGGSGYGSFMPRPEALRSVLTTGFDCCLLAHPKMHPTALLDAVWPLLAPSATFAVYSPWAQPLAEALAHLQGSRNAVMLQLQESWLRPHQVLPARTHPHMTCSGSGGYLLSGIKVVPPEVTPLAAALGQHLRSASGGAAGAGAAAGGGGGSGSGSGGAGPSSPSAEAKEEVEGAGGEGEGQEGAEGRGRGQGRGGRGWRGGRDGGSRGGRGGRWNNDGGRGGRGGGRDNRGKRKADGGSGDSPGAKRAAQ</sequence>
<dbReference type="GO" id="GO:0005634">
    <property type="term" value="C:nucleus"/>
    <property type="evidence" value="ECO:0007669"/>
    <property type="project" value="UniProtKB-SubCell"/>
</dbReference>
<evidence type="ECO:0000313" key="9">
    <source>
        <dbReference type="Proteomes" id="UP000613740"/>
    </source>
</evidence>
<feature type="compositionally biased region" description="Low complexity" evidence="7">
    <location>
        <begin position="335"/>
        <end position="350"/>
    </location>
</feature>
<dbReference type="InterPro" id="IPR017423">
    <property type="entry name" value="TRM6"/>
</dbReference>
<dbReference type="PANTHER" id="PTHR12945:SF0">
    <property type="entry name" value="TRNA (ADENINE(58)-N(1))-METHYLTRANSFERASE NON-CATALYTIC SUBUNIT TRM6"/>
    <property type="match status" value="1"/>
</dbReference>
<dbReference type="AlphaFoldDB" id="A0A835T7C0"/>
<feature type="compositionally biased region" description="Gly residues" evidence="7">
    <location>
        <begin position="528"/>
        <end position="553"/>
    </location>
</feature>
<feature type="region of interest" description="Disordered" evidence="7">
    <location>
        <begin position="490"/>
        <end position="605"/>
    </location>
</feature>
<keyword evidence="9" id="KW-1185">Reference proteome</keyword>
<protein>
    <recommendedName>
        <fullName evidence="3">tRNA (adenine(58)-N(1))-methyltransferase non-catalytic subunit TRM6</fullName>
    </recommendedName>
    <alternativeName>
        <fullName evidence="6">tRNA(m1A58)-methyltransferase subunit TRM6</fullName>
    </alternativeName>
</protein>
<dbReference type="PANTHER" id="PTHR12945">
    <property type="entry name" value="TRANSLATION INITIATION FACTOR EIF3-RELATED"/>
    <property type="match status" value="1"/>
</dbReference>
<reference evidence="8" key="1">
    <citation type="journal article" date="2020" name="bioRxiv">
        <title>Comparative genomics of Chlamydomonas.</title>
        <authorList>
            <person name="Craig R.J."/>
            <person name="Hasan A.R."/>
            <person name="Ness R.W."/>
            <person name="Keightley P.D."/>
        </authorList>
    </citation>
    <scope>NUCLEOTIDE SEQUENCE</scope>
    <source>
        <strain evidence="8">CCAP 11/173</strain>
    </source>
</reference>
<evidence type="ECO:0000256" key="2">
    <source>
        <dbReference type="ARBA" id="ARBA00008320"/>
    </source>
</evidence>
<dbReference type="Proteomes" id="UP000613740">
    <property type="component" value="Unassembled WGS sequence"/>
</dbReference>
<organism evidence="8 9">
    <name type="scientific">Chlamydomonas schloesseri</name>
    <dbReference type="NCBI Taxonomy" id="2026947"/>
    <lineage>
        <taxon>Eukaryota</taxon>
        <taxon>Viridiplantae</taxon>
        <taxon>Chlorophyta</taxon>
        <taxon>core chlorophytes</taxon>
        <taxon>Chlorophyceae</taxon>
        <taxon>CS clade</taxon>
        <taxon>Chlamydomonadales</taxon>
        <taxon>Chlamydomonadaceae</taxon>
        <taxon>Chlamydomonas</taxon>
    </lineage>
</organism>
<evidence type="ECO:0000313" key="8">
    <source>
        <dbReference type="EMBL" id="KAG2438347.1"/>
    </source>
</evidence>
<evidence type="ECO:0000256" key="7">
    <source>
        <dbReference type="SAM" id="MobiDB-lite"/>
    </source>
</evidence>
<keyword evidence="4" id="KW-0819">tRNA processing</keyword>
<comment type="similarity">
    <text evidence="2">Belongs to the TRM6/GCD10 family.</text>
</comment>
<evidence type="ECO:0000256" key="5">
    <source>
        <dbReference type="ARBA" id="ARBA00023242"/>
    </source>
</evidence>
<dbReference type="GO" id="GO:0030488">
    <property type="term" value="P:tRNA methylation"/>
    <property type="evidence" value="ECO:0007669"/>
    <property type="project" value="InterPro"/>
</dbReference>